<dbReference type="Pfam" id="PF12708">
    <property type="entry name" value="Pect-lyase_RHGA_epim"/>
    <property type="match status" value="2"/>
</dbReference>
<dbReference type="Gene3D" id="2.160.20.10">
    <property type="entry name" value="Single-stranded right-handed beta-helix, Pectin lyase-like"/>
    <property type="match status" value="2"/>
</dbReference>
<organism evidence="4 5">
    <name type="scientific">Thermothielavioides terrestris</name>
    <dbReference type="NCBI Taxonomy" id="2587410"/>
    <lineage>
        <taxon>Eukaryota</taxon>
        <taxon>Fungi</taxon>
        <taxon>Dikarya</taxon>
        <taxon>Ascomycota</taxon>
        <taxon>Pezizomycotina</taxon>
        <taxon>Sordariomycetes</taxon>
        <taxon>Sordariomycetidae</taxon>
        <taxon>Sordariales</taxon>
        <taxon>Chaetomiaceae</taxon>
        <taxon>Thermothielavioides</taxon>
    </lineage>
</organism>
<evidence type="ECO:0000256" key="2">
    <source>
        <dbReference type="SAM" id="SignalP"/>
    </source>
</evidence>
<feature type="compositionally biased region" description="Low complexity" evidence="1">
    <location>
        <begin position="78"/>
        <end position="119"/>
    </location>
</feature>
<dbReference type="AlphaFoldDB" id="A0A446BLR8"/>
<evidence type="ECO:0000256" key="1">
    <source>
        <dbReference type="SAM" id="MobiDB-lite"/>
    </source>
</evidence>
<feature type="chain" id="PRO_5019136464" evidence="2">
    <location>
        <begin position="22"/>
        <end position="890"/>
    </location>
</feature>
<gene>
    <name evidence="4" type="ORF">TT172_LOCUS5849</name>
</gene>
<feature type="region of interest" description="Disordered" evidence="1">
    <location>
        <begin position="55"/>
        <end position="119"/>
    </location>
</feature>
<dbReference type="PANTHER" id="PTHR33928:SF2">
    <property type="entry name" value="PECTATE LYASE SUPERFAMILY PROTEIN DOMAIN-CONTAINING PROTEIN-RELATED"/>
    <property type="match status" value="1"/>
</dbReference>
<evidence type="ECO:0000313" key="5">
    <source>
        <dbReference type="Proteomes" id="UP000289323"/>
    </source>
</evidence>
<dbReference type="SUPFAM" id="SSF51126">
    <property type="entry name" value="Pectin lyase-like"/>
    <property type="match status" value="2"/>
</dbReference>
<dbReference type="CDD" id="cd23668">
    <property type="entry name" value="GH55_beta13glucanase-like"/>
    <property type="match status" value="1"/>
</dbReference>
<feature type="compositionally biased region" description="Polar residues" evidence="1">
    <location>
        <begin position="59"/>
        <end position="77"/>
    </location>
</feature>
<feature type="domain" description="Rhamnogalacturonase A/B/Epimerase-like pectate lyase" evidence="3">
    <location>
        <begin position="155"/>
        <end position="378"/>
    </location>
</feature>
<evidence type="ECO:0000313" key="4">
    <source>
        <dbReference type="EMBL" id="SPQ23430.1"/>
    </source>
</evidence>
<reference evidence="4 5" key="1">
    <citation type="submission" date="2018-04" db="EMBL/GenBank/DDBJ databases">
        <authorList>
            <person name="Huttner S."/>
            <person name="Dainat J."/>
        </authorList>
    </citation>
    <scope>NUCLEOTIDE SEQUENCE [LARGE SCALE GENOMIC DNA]</scope>
</reference>
<sequence>MHRLSLQSLLAVSALVSGIAAHARNGNGTLTLSQPPKLVTVVVSSTITICPSAPPCSEVTESGSLPATLTGSSTNTEGSGLPGSSSSPSGPWGSSSSTSTATLSSSTASSTTSLSTTTTASTTTSIAAPACTDFWFEKISHQGVGPFADAGYKVYRNVKDYGAKGDGVTDDTAAINLAISDGNRCGPGCTGGSKTPALVYFPPGTYMVSSPIIDYYYTQLIGNPGCLPVLKATADFNGRWLLDSNPYQPSGSLAWGATNVFWRQVANFVIDITDVPASTLISGIHWPSSQATSLSNIVFNSSQAAGTQHQGLFIEEGSGGYVGDLVFFGGAQALSIGNQQFTFRNITINNAQTAIQQLWAWGWTYKGVTINNCEVGFDFTATSTDQSTGQTTLSVGSATIIDSTIKNTPVGIVFGNANATGPDVPNNLILENLALDNVATAVRGPSGTVLAGSSGPSVIEAWGRGHSYTATTGPTTFEGAITPNARPASLLGGGSSSTTAFYQRSKPQYEDLPLTEFVSARAAGAKGDGATDDTDALNALFASAAAANKVVFLDAGMYLVTKTVRIPAGSRIFGEAFPVILSSGAFFGSAASPQPVVQVGAPGETGRVEWSNTILSTRGAQPGAILLEYNLASPASAPSGLWDVHVRIGGFAGSDLQLADCAKTPNTTVTSPDDVPARCVAAFLSVHLTRSAAGVYVENAWVWVADHDIEDGANNEQISVYAGRGLLVESAAGGVWLVGTSAEHHQLYQYQFAGTRDVFVGQMQTETAYYQPNPGADLPFAADPAYGDPVFAAGDSGWGLRVVDSADVLVYGAGLYSFFDNYNVHCSDAGQGEHCQTRIFSVEGDSRVRVYNLNTVGTTKMVTVDGRDVAGYEQNIDGFVQSIALFATGQ</sequence>
<evidence type="ECO:0000259" key="3">
    <source>
        <dbReference type="Pfam" id="PF12708"/>
    </source>
</evidence>
<dbReference type="GO" id="GO:0004650">
    <property type="term" value="F:polygalacturonase activity"/>
    <property type="evidence" value="ECO:0007669"/>
    <property type="project" value="InterPro"/>
</dbReference>
<dbReference type="PANTHER" id="PTHR33928">
    <property type="entry name" value="POLYGALACTURONASE QRT3"/>
    <property type="match status" value="1"/>
</dbReference>
<dbReference type="Proteomes" id="UP000289323">
    <property type="component" value="Unassembled WGS sequence"/>
</dbReference>
<feature type="domain" description="Rhamnogalacturonase A/B/Epimerase-like pectate lyase" evidence="3">
    <location>
        <begin position="517"/>
        <end position="592"/>
    </location>
</feature>
<dbReference type="InterPro" id="IPR024535">
    <property type="entry name" value="RHGA/B-epi-like_pectate_lyase"/>
</dbReference>
<dbReference type="InterPro" id="IPR039279">
    <property type="entry name" value="QRT3-like"/>
</dbReference>
<dbReference type="EMBL" id="OUUZ01000010">
    <property type="protein sequence ID" value="SPQ23430.1"/>
    <property type="molecule type" value="Genomic_DNA"/>
</dbReference>
<feature type="signal peptide" evidence="2">
    <location>
        <begin position="1"/>
        <end position="21"/>
    </location>
</feature>
<dbReference type="InterPro" id="IPR011050">
    <property type="entry name" value="Pectin_lyase_fold/virulence"/>
</dbReference>
<accession>A0A446BLR8</accession>
<dbReference type="FunFam" id="2.160.20.10:FF:000023">
    <property type="entry name" value="Exo-beta-1,3-glucanase Exg0"/>
    <property type="match status" value="1"/>
</dbReference>
<protein>
    <submittedName>
        <fullName evidence="4">033a36c1-4f4a-4bd9-b38a-96668910865f</fullName>
    </submittedName>
</protein>
<dbReference type="InterPro" id="IPR012334">
    <property type="entry name" value="Pectin_lyas_fold"/>
</dbReference>
<name>A0A446BLR8_9PEZI</name>
<proteinExistence type="predicted"/>
<keyword evidence="2" id="KW-0732">Signal</keyword>